<dbReference type="GO" id="GO:0005975">
    <property type="term" value="P:carbohydrate metabolic process"/>
    <property type="evidence" value="ECO:0007669"/>
    <property type="project" value="InterPro"/>
</dbReference>
<dbReference type="Proteomes" id="UP000053911">
    <property type="component" value="Unassembled WGS sequence"/>
</dbReference>
<evidence type="ECO:0000256" key="1">
    <source>
        <dbReference type="ARBA" id="ARBA00001946"/>
    </source>
</evidence>
<dbReference type="PRINTS" id="PR00509">
    <property type="entry name" value="PGMPMM"/>
</dbReference>
<keyword evidence="4 7" id="KW-0479">Metal-binding</keyword>
<dbReference type="OMA" id="PWKLIDP"/>
<comment type="similarity">
    <text evidence="2 7">Belongs to the phosphohexose mutase family.</text>
</comment>
<dbReference type="PANTHER" id="PTHR43771">
    <property type="entry name" value="PHOSPHOMANNOMUTASE"/>
    <property type="match status" value="1"/>
</dbReference>
<dbReference type="Pfam" id="PF00408">
    <property type="entry name" value="PGM_PMM_IV"/>
    <property type="match status" value="1"/>
</dbReference>
<dbReference type="Pfam" id="PF02880">
    <property type="entry name" value="PGM_PMM_III"/>
    <property type="match status" value="1"/>
</dbReference>
<evidence type="ECO:0000259" key="11">
    <source>
        <dbReference type="Pfam" id="PF02880"/>
    </source>
</evidence>
<dbReference type="InterPro" id="IPR024086">
    <property type="entry name" value="GlmM_arc-type"/>
</dbReference>
<dbReference type="PROSITE" id="PS00710">
    <property type="entry name" value="PGM_PMM"/>
    <property type="match status" value="1"/>
</dbReference>
<dbReference type="InterPro" id="IPR005843">
    <property type="entry name" value="A-D-PHexomutase_C"/>
</dbReference>
<dbReference type="InterPro" id="IPR016066">
    <property type="entry name" value="A-D-PHexomutase_CS"/>
</dbReference>
<protein>
    <submittedName>
        <fullName evidence="12">Phosphopentomutase</fullName>
    </submittedName>
</protein>
<name>A0A124FFA1_9EURY</name>
<dbReference type="SUPFAM" id="SSF53738">
    <property type="entry name" value="Phosphoglucomutase, first 3 domains"/>
    <property type="match status" value="3"/>
</dbReference>
<dbReference type="AlphaFoldDB" id="A0A124FFA1"/>
<dbReference type="InterPro" id="IPR005841">
    <property type="entry name" value="Alpha-D-phosphohexomutase_SF"/>
</dbReference>
<evidence type="ECO:0000259" key="10">
    <source>
        <dbReference type="Pfam" id="PF02879"/>
    </source>
</evidence>
<organism evidence="12 13">
    <name type="scientific">Thermococcus sibiricus</name>
    <dbReference type="NCBI Taxonomy" id="172049"/>
    <lineage>
        <taxon>Archaea</taxon>
        <taxon>Methanobacteriati</taxon>
        <taxon>Methanobacteriota</taxon>
        <taxon>Thermococci</taxon>
        <taxon>Thermococcales</taxon>
        <taxon>Thermococcaceae</taxon>
        <taxon>Thermococcus</taxon>
    </lineage>
</organism>
<sequence>MRLFGTAGIRGSVHSKITPELALNVGKAIGTYIDTGTVVVGRDARTSSVMLESALVSGLLSTGVDVIRIGLVPTPMLAWATNKLGNAGVMITASHNPPGDNGIKVFNEKGIEFFLEQEKELENIIFSESYKMSSWDNIGDVKDLDLKNNYIKEILKYVDSQTNLKVLLDMGNGAGSLITPYLLREMGAKVITLNSQLDGYFPGRKSEPRYENIAYLSNLVKELGVDLAIAQDGDADRIAVFDEKGNYIEEDTLIALFARLYAQEHNGGNIVVSINTSFRIDKVVEEEGGRVYRVPLGQLHDGIKRYNAIFASEPWKFIHPKFGLWIDSFVTIGLLLKIITQEGKPLSEIIKDIPKYYLIKKNVKCPEEIKYEVVEKVKERLQDLLRDQVEEVITISGIRLNLKDGSWVLVRPSGTEPKIRVVVEGITEKRKEELFSLAHNLVNKFVSELSCRP</sequence>
<evidence type="ECO:0000256" key="6">
    <source>
        <dbReference type="ARBA" id="ARBA00023235"/>
    </source>
</evidence>
<evidence type="ECO:0000256" key="7">
    <source>
        <dbReference type="RuleBase" id="RU004326"/>
    </source>
</evidence>
<dbReference type="InterPro" id="IPR005844">
    <property type="entry name" value="A-D-PHexomutase_a/b/a-I"/>
</dbReference>
<evidence type="ECO:0000256" key="4">
    <source>
        <dbReference type="ARBA" id="ARBA00022723"/>
    </source>
</evidence>
<proteinExistence type="inferred from homology"/>
<dbReference type="NCBIfam" id="TIGR03990">
    <property type="entry name" value="Arch_GlmM"/>
    <property type="match status" value="1"/>
</dbReference>
<dbReference type="GO" id="GO:0008966">
    <property type="term" value="F:phosphoglucosamine mutase activity"/>
    <property type="evidence" value="ECO:0007669"/>
    <property type="project" value="InterPro"/>
</dbReference>
<evidence type="ECO:0000256" key="3">
    <source>
        <dbReference type="ARBA" id="ARBA00022553"/>
    </source>
</evidence>
<dbReference type="EMBL" id="LGFD01000023">
    <property type="protein sequence ID" value="KUK17454.1"/>
    <property type="molecule type" value="Genomic_DNA"/>
</dbReference>
<keyword evidence="6" id="KW-0413">Isomerase</keyword>
<feature type="domain" description="Alpha-D-phosphohexomutase alpha/beta/alpha" evidence="10">
    <location>
        <begin position="149"/>
        <end position="245"/>
    </location>
</feature>
<feature type="domain" description="Alpha-D-phosphohexomutase C-terminal" evidence="8">
    <location>
        <begin position="362"/>
        <end position="434"/>
    </location>
</feature>
<dbReference type="Pfam" id="PF02879">
    <property type="entry name" value="PGM_PMM_II"/>
    <property type="match status" value="1"/>
</dbReference>
<comment type="caution">
    <text evidence="12">The sequence shown here is derived from an EMBL/GenBank/DDBJ whole genome shotgun (WGS) entry which is preliminary data.</text>
</comment>
<dbReference type="Gene3D" id="3.40.120.10">
    <property type="entry name" value="Alpha-D-Glucose-1,6-Bisphosphate, subunit A, domain 3"/>
    <property type="match status" value="3"/>
</dbReference>
<dbReference type="RefSeq" id="WP_015850043.1">
    <property type="nucleotide sequence ID" value="NZ_LGFD01000023.1"/>
</dbReference>
<dbReference type="InterPro" id="IPR036900">
    <property type="entry name" value="A-D-PHexomutase_C_sf"/>
</dbReference>
<keyword evidence="3" id="KW-0597">Phosphoprotein</keyword>
<dbReference type="FunFam" id="3.40.120.10:FF:000001">
    <property type="entry name" value="Phosphoglucosamine mutase"/>
    <property type="match status" value="1"/>
</dbReference>
<gene>
    <name evidence="12" type="ORF">XD54_1277</name>
</gene>
<dbReference type="InterPro" id="IPR016055">
    <property type="entry name" value="A-D-PHexomutase_a/b/a-I/II/III"/>
</dbReference>
<dbReference type="PATRIC" id="fig|172049.5.peg.102"/>
<evidence type="ECO:0000256" key="5">
    <source>
        <dbReference type="ARBA" id="ARBA00022842"/>
    </source>
</evidence>
<dbReference type="Gene3D" id="3.30.310.50">
    <property type="entry name" value="Alpha-D-phosphohexomutase, C-terminal domain"/>
    <property type="match status" value="1"/>
</dbReference>
<dbReference type="SUPFAM" id="SSF55957">
    <property type="entry name" value="Phosphoglucomutase, C-terminal domain"/>
    <property type="match status" value="1"/>
</dbReference>
<dbReference type="GO" id="GO:0000287">
    <property type="term" value="F:magnesium ion binding"/>
    <property type="evidence" value="ECO:0007669"/>
    <property type="project" value="InterPro"/>
</dbReference>
<comment type="cofactor">
    <cofactor evidence="1">
        <name>Mg(2+)</name>
        <dbReference type="ChEBI" id="CHEBI:18420"/>
    </cofactor>
</comment>
<evidence type="ECO:0000259" key="8">
    <source>
        <dbReference type="Pfam" id="PF00408"/>
    </source>
</evidence>
<keyword evidence="5 7" id="KW-0460">Magnesium</keyword>
<dbReference type="Pfam" id="PF02878">
    <property type="entry name" value="PGM_PMM_I"/>
    <property type="match status" value="1"/>
</dbReference>
<dbReference type="InterPro" id="IPR005846">
    <property type="entry name" value="A-D-PHexomutase_a/b/a-III"/>
</dbReference>
<evidence type="ECO:0000259" key="9">
    <source>
        <dbReference type="Pfam" id="PF02878"/>
    </source>
</evidence>
<feature type="domain" description="Alpha-D-phosphohexomutase alpha/beta/alpha" evidence="11">
    <location>
        <begin position="250"/>
        <end position="356"/>
    </location>
</feature>
<dbReference type="PANTHER" id="PTHR43771:SF1">
    <property type="entry name" value="PHOSPHOMANNOMUTASE"/>
    <property type="match status" value="1"/>
</dbReference>
<evidence type="ECO:0000256" key="2">
    <source>
        <dbReference type="ARBA" id="ARBA00010231"/>
    </source>
</evidence>
<evidence type="ECO:0000313" key="12">
    <source>
        <dbReference type="EMBL" id="KUK17454.1"/>
    </source>
</evidence>
<reference evidence="13" key="1">
    <citation type="journal article" date="2015" name="MBio">
        <title>Genome-Resolved Metagenomic Analysis Reveals Roles for Candidate Phyla and Other Microbial Community Members in Biogeochemical Transformations in Oil Reservoirs.</title>
        <authorList>
            <person name="Hu P."/>
            <person name="Tom L."/>
            <person name="Singh A."/>
            <person name="Thomas B.C."/>
            <person name="Baker B.J."/>
            <person name="Piceno Y.M."/>
            <person name="Andersen G.L."/>
            <person name="Banfield J.F."/>
        </authorList>
    </citation>
    <scope>NUCLEOTIDE SEQUENCE [LARGE SCALE GENOMIC DNA]</scope>
</reference>
<evidence type="ECO:0000313" key="13">
    <source>
        <dbReference type="Proteomes" id="UP000053911"/>
    </source>
</evidence>
<dbReference type="GeneID" id="8096786"/>
<feature type="domain" description="Alpha-D-phosphohexomutase alpha/beta/alpha" evidence="9">
    <location>
        <begin position="2"/>
        <end position="129"/>
    </location>
</feature>
<accession>A0A124FFA1</accession>
<dbReference type="CDD" id="cd03087">
    <property type="entry name" value="PGM_like1"/>
    <property type="match status" value="1"/>
</dbReference>
<dbReference type="InterPro" id="IPR005845">
    <property type="entry name" value="A-D-PHexomutase_a/b/a-II"/>
</dbReference>